<feature type="signal peptide" evidence="2">
    <location>
        <begin position="1"/>
        <end position="22"/>
    </location>
</feature>
<dbReference type="AlphaFoldDB" id="A0A291GPY2"/>
<keyword evidence="5" id="KW-1185">Reference proteome</keyword>
<gene>
    <name evidence="4" type="ORF">CFK38_13490</name>
</gene>
<evidence type="ECO:0000256" key="2">
    <source>
        <dbReference type="SAM" id="SignalP"/>
    </source>
</evidence>
<dbReference type="Pfam" id="PF19843">
    <property type="entry name" value="DUF6318"/>
    <property type="match status" value="1"/>
</dbReference>
<reference evidence="5" key="1">
    <citation type="submission" date="2017-09" db="EMBL/GenBank/DDBJ databases">
        <title>Brachybacterium sp. VM2412.</title>
        <authorList>
            <person name="Tak E.J."/>
            <person name="Bae J.-W."/>
        </authorList>
    </citation>
    <scope>NUCLEOTIDE SEQUENCE [LARGE SCALE GENOMIC DNA]</scope>
    <source>
        <strain evidence="5">VM2412</strain>
    </source>
</reference>
<feature type="compositionally biased region" description="Gly residues" evidence="1">
    <location>
        <begin position="42"/>
        <end position="56"/>
    </location>
</feature>
<protein>
    <recommendedName>
        <fullName evidence="3">DUF6318 domain-containing protein</fullName>
    </recommendedName>
</protein>
<dbReference type="InterPro" id="IPR046281">
    <property type="entry name" value="DUF6318"/>
</dbReference>
<dbReference type="KEGG" id="brz:CFK38_13490"/>
<dbReference type="EMBL" id="CP023563">
    <property type="protein sequence ID" value="ATG52419.1"/>
    <property type="molecule type" value="Genomic_DNA"/>
</dbReference>
<keyword evidence="2" id="KW-0732">Signal</keyword>
<feature type="domain" description="DUF6318" evidence="3">
    <location>
        <begin position="70"/>
        <end position="167"/>
    </location>
</feature>
<evidence type="ECO:0000256" key="1">
    <source>
        <dbReference type="SAM" id="MobiDB-lite"/>
    </source>
</evidence>
<evidence type="ECO:0000313" key="4">
    <source>
        <dbReference type="EMBL" id="ATG52419.1"/>
    </source>
</evidence>
<name>A0A291GPY2_9MICO</name>
<dbReference type="PROSITE" id="PS51257">
    <property type="entry name" value="PROKAR_LIPOPROTEIN"/>
    <property type="match status" value="1"/>
</dbReference>
<dbReference type="RefSeq" id="WP_096803533.1">
    <property type="nucleotide sequence ID" value="NZ_CP023563.1"/>
</dbReference>
<sequence>MHRRLLSAAATSALLLGLAACGEPTDGPVTTAPPSIDIGTPSDGGGDAEPSDGGGEPTDQPRAEAPDIPAPDPANFAGMDEHTPEGAEQAFRYYIAVSMWAHQTGVTDELAKLQAPTCSGCDDLNQDLADLHEHGQYWSEFTINNVDTTLHQSTKYEHEVGYFFSITPHTRPDEDFTGRIEAPQIEYITVGGMDWVDGQWIVGGLDAEWGTNKHA</sequence>
<proteinExistence type="predicted"/>
<dbReference type="Proteomes" id="UP000218165">
    <property type="component" value="Chromosome"/>
</dbReference>
<feature type="region of interest" description="Disordered" evidence="1">
    <location>
        <begin position="26"/>
        <end position="81"/>
    </location>
</feature>
<evidence type="ECO:0000259" key="3">
    <source>
        <dbReference type="Pfam" id="PF19843"/>
    </source>
</evidence>
<organism evidence="4 5">
    <name type="scientific">Brachybacterium vulturis</name>
    <dbReference type="NCBI Taxonomy" id="2017484"/>
    <lineage>
        <taxon>Bacteria</taxon>
        <taxon>Bacillati</taxon>
        <taxon>Actinomycetota</taxon>
        <taxon>Actinomycetes</taxon>
        <taxon>Micrococcales</taxon>
        <taxon>Dermabacteraceae</taxon>
        <taxon>Brachybacterium</taxon>
    </lineage>
</organism>
<dbReference type="OrthoDB" id="4794447at2"/>
<feature type="chain" id="PRO_5012855407" description="DUF6318 domain-containing protein" evidence="2">
    <location>
        <begin position="23"/>
        <end position="215"/>
    </location>
</feature>
<evidence type="ECO:0000313" key="5">
    <source>
        <dbReference type="Proteomes" id="UP000218165"/>
    </source>
</evidence>
<accession>A0A291GPY2</accession>